<accession>A0A150XFL1</accession>
<evidence type="ECO:0000313" key="2">
    <source>
        <dbReference type="Proteomes" id="UP000075606"/>
    </source>
</evidence>
<dbReference type="STRING" id="333140.AWW68_01525"/>
<sequence length="195" mass="22742">MKQIETYGYRKTIPDEIYFQVLETLSYYPELKNTPITFRFKNPQEHIIMSAQPVFKTLFRVLDERAYYVNISRTIKLGSDSMKIEDLPKDVLIGWLGHELGHLMDYKDRSAWGMIKFGIGYLLFPNFVKGAERKADEYAVQHGLGDYIVKTKNYILNHAEIPLSYKEKMKKLYLSPEEIMQMVDTDQQGTVSPAI</sequence>
<evidence type="ECO:0000313" key="1">
    <source>
        <dbReference type="EMBL" id="KYG77476.1"/>
    </source>
</evidence>
<dbReference type="EMBL" id="LRPC01000001">
    <property type="protein sequence ID" value="KYG77476.1"/>
    <property type="molecule type" value="Genomic_DNA"/>
</dbReference>
<protein>
    <submittedName>
        <fullName evidence="1">Uncharacterized protein</fullName>
    </submittedName>
</protein>
<dbReference type="RefSeq" id="WP_068215851.1">
    <property type="nucleotide sequence ID" value="NZ_CP139724.1"/>
</dbReference>
<comment type="caution">
    <text evidence="1">The sequence shown here is derived from an EMBL/GenBank/DDBJ whole genome shotgun (WGS) entry which is preliminary data.</text>
</comment>
<dbReference type="AlphaFoldDB" id="A0A150XFL1"/>
<proteinExistence type="predicted"/>
<organism evidence="1 2">
    <name type="scientific">Roseivirga spongicola</name>
    <dbReference type="NCBI Taxonomy" id="333140"/>
    <lineage>
        <taxon>Bacteria</taxon>
        <taxon>Pseudomonadati</taxon>
        <taxon>Bacteroidota</taxon>
        <taxon>Cytophagia</taxon>
        <taxon>Cytophagales</taxon>
        <taxon>Roseivirgaceae</taxon>
        <taxon>Roseivirga</taxon>
    </lineage>
</organism>
<keyword evidence="2" id="KW-1185">Reference proteome</keyword>
<name>A0A150XFL1_9BACT</name>
<dbReference type="Proteomes" id="UP000075606">
    <property type="component" value="Unassembled WGS sequence"/>
</dbReference>
<dbReference type="OrthoDB" id="1098088at2"/>
<reference evidence="1 2" key="1">
    <citation type="submission" date="2016-01" db="EMBL/GenBank/DDBJ databases">
        <title>Genome sequencing of Roseivirga spongicola UST030701-084.</title>
        <authorList>
            <person name="Selvaratnam C."/>
            <person name="Thevarajoo S."/>
            <person name="Goh K.M."/>
            <person name="Ee R."/>
            <person name="Chan K.-G."/>
            <person name="Chong C.S."/>
        </authorList>
    </citation>
    <scope>NUCLEOTIDE SEQUENCE [LARGE SCALE GENOMIC DNA]</scope>
    <source>
        <strain evidence="1 2">UST030701-084</strain>
    </source>
</reference>
<gene>
    <name evidence="1" type="ORF">AWW68_01525</name>
</gene>